<evidence type="ECO:0000259" key="2">
    <source>
        <dbReference type="Pfam" id="PF09335"/>
    </source>
</evidence>
<dbReference type="Proteomes" id="UP000731465">
    <property type="component" value="Unassembled WGS sequence"/>
</dbReference>
<keyword evidence="4" id="KW-1185">Reference proteome</keyword>
<feature type="transmembrane region" description="Helical" evidence="1">
    <location>
        <begin position="144"/>
        <end position="165"/>
    </location>
</feature>
<feature type="transmembrane region" description="Helical" evidence="1">
    <location>
        <begin position="69"/>
        <end position="93"/>
    </location>
</feature>
<dbReference type="PANTHER" id="PTHR42709">
    <property type="entry name" value="ALKALINE PHOSPHATASE LIKE PROTEIN"/>
    <property type="match status" value="1"/>
</dbReference>
<dbReference type="PANTHER" id="PTHR42709:SF11">
    <property type="entry name" value="DEDA FAMILY PROTEIN"/>
    <property type="match status" value="1"/>
</dbReference>
<dbReference type="InterPro" id="IPR051311">
    <property type="entry name" value="DedA_domain"/>
</dbReference>
<reference evidence="3 4" key="1">
    <citation type="submission" date="2021-03" db="EMBL/GenBank/DDBJ databases">
        <title>Succinivibrio sp. nov. isolated from feces of cow.</title>
        <authorList>
            <person name="Choi J.-Y."/>
        </authorList>
    </citation>
    <scope>NUCLEOTIDE SEQUENCE [LARGE SCALE GENOMIC DNA]</scope>
    <source>
        <strain evidence="3 4">AGMB01872</strain>
    </source>
</reference>
<comment type="caution">
    <text evidence="3">The sequence shown here is derived from an EMBL/GenBank/DDBJ whole genome shotgun (WGS) entry which is preliminary data.</text>
</comment>
<evidence type="ECO:0000313" key="4">
    <source>
        <dbReference type="Proteomes" id="UP000731465"/>
    </source>
</evidence>
<dbReference type="Pfam" id="PF09335">
    <property type="entry name" value="VTT_dom"/>
    <property type="match status" value="1"/>
</dbReference>
<keyword evidence="1" id="KW-1133">Transmembrane helix</keyword>
<dbReference type="InterPro" id="IPR032816">
    <property type="entry name" value="VTT_dom"/>
</dbReference>
<name>A0ABS7DGV1_9GAMM</name>
<feature type="transmembrane region" description="Helical" evidence="1">
    <location>
        <begin position="13"/>
        <end position="39"/>
    </location>
</feature>
<evidence type="ECO:0000313" key="3">
    <source>
        <dbReference type="EMBL" id="MBW7570525.1"/>
    </source>
</evidence>
<keyword evidence="1" id="KW-0472">Membrane</keyword>
<feature type="transmembrane region" description="Helical" evidence="1">
    <location>
        <begin position="105"/>
        <end position="132"/>
    </location>
</feature>
<dbReference type="EMBL" id="JAGFNY010000020">
    <property type="protein sequence ID" value="MBW7570525.1"/>
    <property type="molecule type" value="Genomic_DNA"/>
</dbReference>
<gene>
    <name evidence="3" type="ORF">J5V48_06420</name>
</gene>
<accession>A0ABS7DGV1</accession>
<feature type="domain" description="VTT" evidence="2">
    <location>
        <begin position="18"/>
        <end position="116"/>
    </location>
</feature>
<evidence type="ECO:0000256" key="1">
    <source>
        <dbReference type="SAM" id="Phobius"/>
    </source>
</evidence>
<protein>
    <submittedName>
        <fullName evidence="3">DedA family protein</fullName>
    </submittedName>
</protein>
<proteinExistence type="predicted"/>
<sequence length="166" mass="19035">MLVPMCMYHRNKAFYYAFLTVLFSVLGAIVGYYLGYYIYDPYISDMISFFHYEKHMETVRSWLTQEYGVLMIFVGAFTPIPYKVIAITTGLVAAESFANTGAVGYLGIIPFVLISIVGRSLRFFLEAFVIYVGGEKMEKTVKHYIDVIGWICVLLIALLIVYKFLF</sequence>
<organism evidence="3 4">
    <name type="scientific">Succinivibrio faecicola</name>
    <dbReference type="NCBI Taxonomy" id="2820300"/>
    <lineage>
        <taxon>Bacteria</taxon>
        <taxon>Pseudomonadati</taxon>
        <taxon>Pseudomonadota</taxon>
        <taxon>Gammaproteobacteria</taxon>
        <taxon>Aeromonadales</taxon>
        <taxon>Succinivibrionaceae</taxon>
        <taxon>Succinivibrio</taxon>
    </lineage>
</organism>
<keyword evidence="1" id="KW-0812">Transmembrane</keyword>